<keyword evidence="3" id="KW-1185">Reference proteome</keyword>
<evidence type="ECO:0000313" key="3">
    <source>
        <dbReference type="Proteomes" id="UP001170683"/>
    </source>
</evidence>
<dbReference type="EMBL" id="JAOSIQ010000047">
    <property type="protein sequence ID" value="MDO8064327.1"/>
    <property type="molecule type" value="Genomic_DNA"/>
</dbReference>
<evidence type="ECO:0000256" key="1">
    <source>
        <dbReference type="SAM" id="Coils"/>
    </source>
</evidence>
<name>A0ABT9D4G7_9MOLU</name>
<dbReference type="Proteomes" id="UP001170683">
    <property type="component" value="Unassembled WGS sequence"/>
</dbReference>
<accession>A0ABT9D4G7</accession>
<feature type="coiled-coil region" evidence="1">
    <location>
        <begin position="82"/>
        <end position="120"/>
    </location>
</feature>
<keyword evidence="1" id="KW-0175">Coiled coil</keyword>
<dbReference type="RefSeq" id="WP_304514519.1">
    <property type="nucleotide sequence ID" value="NZ_JAOSIQ010000047.1"/>
</dbReference>
<protein>
    <submittedName>
        <fullName evidence="2">SVM family protein</fullName>
    </submittedName>
</protein>
<reference evidence="2 3" key="1">
    <citation type="journal article" date="2023" name="Int. J. Syst. Evol. Microbiol.">
        <title>The observation of taxonomic boundaries for the 16SrII and 16SrXXV phytoplasmas using genome-based delimitation.</title>
        <authorList>
            <person name="Rodrigues Jardim B."/>
            <person name="Tran-Nguyen L.T.T."/>
            <person name="Gambley C."/>
            <person name="Al-Sadi A.M."/>
            <person name="Al-Subhi A.M."/>
            <person name="Foissac X."/>
            <person name="Salar P."/>
            <person name="Cai H."/>
            <person name="Yang J.Y."/>
            <person name="Davis R."/>
            <person name="Jones L."/>
            <person name="Rodoni B."/>
            <person name="Constable F.E."/>
        </authorList>
    </citation>
    <scope>NUCLEOTIDE SEQUENCE [LARGE SCALE GENOMIC DNA]</scope>
    <source>
        <strain evidence="2">BAWM-225</strain>
    </source>
</reference>
<gene>
    <name evidence="2" type="ORF">OC701_02585</name>
</gene>
<comment type="caution">
    <text evidence="2">The sequence shown here is derived from an EMBL/GenBank/DDBJ whole genome shotgun (WGS) entry which is preliminary data.</text>
</comment>
<proteinExistence type="predicted"/>
<evidence type="ECO:0000313" key="2">
    <source>
        <dbReference type="EMBL" id="MDO8064327.1"/>
    </source>
</evidence>
<sequence length="130" mass="15326">MMQVKNKLFLPFFLMIYLGLFLLININSVMAMEPNIPETGSSDQSAHHNLTIEENIINVKHKIYDYATQITNIDKTLQGNITDNEKENLLKLKENFKKLIDNQKEQLKLYKNLLNHLNDENKSKYYQHTK</sequence>
<organism evidence="2 3">
    <name type="scientific">Candidatus Phytoplasma bonamiae</name>
    <dbReference type="NCBI Taxonomy" id="2982626"/>
    <lineage>
        <taxon>Bacteria</taxon>
        <taxon>Bacillati</taxon>
        <taxon>Mycoplasmatota</taxon>
        <taxon>Mollicutes</taxon>
        <taxon>Acholeplasmatales</taxon>
        <taxon>Acholeplasmataceae</taxon>
        <taxon>Candidatus Phytoplasma</taxon>
        <taxon>16SrII (Peanut WB group)</taxon>
    </lineage>
</organism>